<name>A0AAV7Y7W0_9EUKA</name>
<dbReference type="GO" id="GO:0004674">
    <property type="term" value="F:protein serine/threonine kinase activity"/>
    <property type="evidence" value="ECO:0007669"/>
    <property type="project" value="TreeGrafter"/>
</dbReference>
<evidence type="ECO:0000313" key="5">
    <source>
        <dbReference type="EMBL" id="KAJ6247542.1"/>
    </source>
</evidence>
<dbReference type="GO" id="GO:0005524">
    <property type="term" value="F:ATP binding"/>
    <property type="evidence" value="ECO:0007669"/>
    <property type="project" value="InterPro"/>
</dbReference>
<dbReference type="Pfam" id="PF07714">
    <property type="entry name" value="PK_Tyr_Ser-Thr"/>
    <property type="match status" value="1"/>
</dbReference>
<comment type="similarity">
    <text evidence="1">Belongs to the protein kinase superfamily. TKL Ser/Thr protein kinase family.</text>
</comment>
<accession>A0AAV7Y7W0</accession>
<evidence type="ECO:0000313" key="6">
    <source>
        <dbReference type="Proteomes" id="UP001146793"/>
    </source>
</evidence>
<dbReference type="Gene3D" id="1.25.40.20">
    <property type="entry name" value="Ankyrin repeat-containing domain"/>
    <property type="match status" value="1"/>
</dbReference>
<dbReference type="InterPro" id="IPR051681">
    <property type="entry name" value="Ser/Thr_Kinases-Pseudokinases"/>
</dbReference>
<dbReference type="SMART" id="SM00248">
    <property type="entry name" value="ANK"/>
    <property type="match status" value="2"/>
</dbReference>
<dbReference type="EMBL" id="JANTQA010000072">
    <property type="protein sequence ID" value="KAJ3424642.1"/>
    <property type="molecule type" value="Genomic_DNA"/>
</dbReference>
<gene>
    <name evidence="4" type="ORF">M0812_29365</name>
    <name evidence="5" type="ORF">M0813_18579</name>
</gene>
<reference evidence="4" key="2">
    <citation type="submission" date="2022-08" db="EMBL/GenBank/DDBJ databases">
        <title>Novel sulphate-reducing endosymbionts in the free-living metamonad Anaeramoeba.</title>
        <authorList>
            <person name="Jerlstrom-Hultqvist J."/>
            <person name="Cepicka I."/>
            <person name="Gallot-Lavallee L."/>
            <person name="Salas-Leiva D."/>
            <person name="Curtis B.A."/>
            <person name="Zahonova K."/>
            <person name="Pipaliya S."/>
            <person name="Dacks J."/>
            <person name="Roger A.J."/>
        </authorList>
    </citation>
    <scope>NUCLEOTIDE SEQUENCE</scope>
    <source>
        <strain evidence="4">Busselton2</strain>
    </source>
</reference>
<dbReference type="EMBL" id="JAOAOG010000126">
    <property type="protein sequence ID" value="KAJ6247542.1"/>
    <property type="molecule type" value="Genomic_DNA"/>
</dbReference>
<protein>
    <submittedName>
        <fullName evidence="4">Serine/threonine-protein kinase tnni3k-related</fullName>
    </submittedName>
</protein>
<organism evidence="4 6">
    <name type="scientific">Anaeramoeba flamelloides</name>
    <dbReference type="NCBI Taxonomy" id="1746091"/>
    <lineage>
        <taxon>Eukaryota</taxon>
        <taxon>Metamonada</taxon>
        <taxon>Anaeramoebidae</taxon>
        <taxon>Anaeramoeba</taxon>
    </lineage>
</organism>
<feature type="domain" description="Protein kinase" evidence="3">
    <location>
        <begin position="164"/>
        <end position="419"/>
    </location>
</feature>
<dbReference type="InterPro" id="IPR001245">
    <property type="entry name" value="Ser-Thr/Tyr_kinase_cat_dom"/>
</dbReference>
<keyword evidence="7" id="KW-1185">Reference proteome</keyword>
<feature type="repeat" description="ANK" evidence="2">
    <location>
        <begin position="36"/>
        <end position="70"/>
    </location>
</feature>
<evidence type="ECO:0000259" key="3">
    <source>
        <dbReference type="PROSITE" id="PS50011"/>
    </source>
</evidence>
<dbReference type="InterPro" id="IPR011009">
    <property type="entry name" value="Kinase-like_dom_sf"/>
</dbReference>
<dbReference type="InterPro" id="IPR036770">
    <property type="entry name" value="Ankyrin_rpt-contain_sf"/>
</dbReference>
<dbReference type="PANTHER" id="PTHR44329">
    <property type="entry name" value="SERINE/THREONINE-PROTEIN KINASE TNNI3K-RELATED"/>
    <property type="match status" value="1"/>
</dbReference>
<dbReference type="PIRSF" id="PIRSF000654">
    <property type="entry name" value="Integrin-linked_kinase"/>
    <property type="match status" value="1"/>
</dbReference>
<dbReference type="SUPFAM" id="SSF48403">
    <property type="entry name" value="Ankyrin repeat"/>
    <property type="match status" value="1"/>
</dbReference>
<dbReference type="Pfam" id="PF12796">
    <property type="entry name" value="Ank_2"/>
    <property type="match status" value="1"/>
</dbReference>
<evidence type="ECO:0000313" key="4">
    <source>
        <dbReference type="EMBL" id="KAJ3424642.1"/>
    </source>
</evidence>
<comment type="caution">
    <text evidence="4">The sequence shown here is derived from an EMBL/GenBank/DDBJ whole genome shotgun (WGS) entry which is preliminary data.</text>
</comment>
<dbReference type="Proteomes" id="UP001150062">
    <property type="component" value="Unassembled WGS sequence"/>
</dbReference>
<dbReference type="AlphaFoldDB" id="A0AAV7Y7W0"/>
<keyword evidence="4" id="KW-0808">Transferase</keyword>
<dbReference type="PROSITE" id="PS50088">
    <property type="entry name" value="ANK_REPEAT"/>
    <property type="match status" value="1"/>
</dbReference>
<dbReference type="PROSITE" id="PS00108">
    <property type="entry name" value="PROTEIN_KINASE_ST"/>
    <property type="match status" value="1"/>
</dbReference>
<dbReference type="SMART" id="SM00220">
    <property type="entry name" value="S_TKc"/>
    <property type="match status" value="1"/>
</dbReference>
<dbReference type="Gene3D" id="1.10.510.10">
    <property type="entry name" value="Transferase(Phosphotransferase) domain 1"/>
    <property type="match status" value="1"/>
</dbReference>
<evidence type="ECO:0000256" key="2">
    <source>
        <dbReference type="PROSITE-ProRule" id="PRU00023"/>
    </source>
</evidence>
<dbReference type="PROSITE" id="PS50011">
    <property type="entry name" value="PROTEIN_KINASE_DOM"/>
    <property type="match status" value="1"/>
</dbReference>
<dbReference type="SUPFAM" id="SSF56112">
    <property type="entry name" value="Protein kinase-like (PK-like)"/>
    <property type="match status" value="1"/>
</dbReference>
<dbReference type="Proteomes" id="UP001146793">
    <property type="component" value="Unassembled WGS sequence"/>
</dbReference>
<keyword evidence="4" id="KW-0418">Kinase</keyword>
<evidence type="ECO:0000313" key="7">
    <source>
        <dbReference type="Proteomes" id="UP001150062"/>
    </source>
</evidence>
<evidence type="ECO:0000256" key="1">
    <source>
        <dbReference type="ARBA" id="ARBA00005843"/>
    </source>
</evidence>
<dbReference type="InterPro" id="IPR000719">
    <property type="entry name" value="Prot_kinase_dom"/>
</dbReference>
<dbReference type="PRINTS" id="PR00109">
    <property type="entry name" value="TYRKINASE"/>
</dbReference>
<dbReference type="InterPro" id="IPR008271">
    <property type="entry name" value="Ser/Thr_kinase_AS"/>
</dbReference>
<proteinExistence type="inferred from homology"/>
<keyword evidence="2" id="KW-0040">ANK repeat</keyword>
<sequence length="427" mass="48506">MSEKLNEEQLEQIEEGDIDDIEDVIDEDEVNYVNDEDKTALHLIAENRPDEFEIIDGLILMGADPELQDKNGNTALHYLCQSDEITEEVLELFEAHLYDIENNDGETPGDLLKETNPELLELIAENAQQTKQEENVNKGGQSLERTKTTLPSDFTCQRIPYEDLVAGKDLGKGGFKRVFKGYWLGAPVAISELLAYKNFKESEKQEFLIELSNLTDFHHPNIVRFFGATHNQGNLQIVCEYCKNGDLFYYSRKNELTMLRKVQLALEVARGLHYLHNKDMAHLDLKSKNVLIDSSGVAKLIDFGLTKTLTTTRVTLHTTIGGSTLPYKAPELHTLRPLRSALKKSDIYALGVLLWELETGNTPMYLNSSYMSGVTDVGEWKTPKVSGNEIFLEVMKACWEVDHDKRPSIDVVIKKLNRVKKEIKKQK</sequence>
<reference evidence="5" key="1">
    <citation type="submission" date="2022-08" db="EMBL/GenBank/DDBJ databases">
        <title>Novel sulfate-reducing endosymbionts in the free-living metamonad Anaeramoeba.</title>
        <authorList>
            <person name="Jerlstrom-Hultqvist J."/>
            <person name="Cepicka I."/>
            <person name="Gallot-Lavallee L."/>
            <person name="Salas-Leiva D."/>
            <person name="Curtis B.A."/>
            <person name="Zahonova K."/>
            <person name="Pipaliya S."/>
            <person name="Dacks J."/>
            <person name="Roger A.J."/>
        </authorList>
    </citation>
    <scope>NUCLEOTIDE SEQUENCE</scope>
    <source>
        <strain evidence="5">Schooner1</strain>
    </source>
</reference>
<dbReference type="InterPro" id="IPR002110">
    <property type="entry name" value="Ankyrin_rpt"/>
</dbReference>